<accession>A0A6P9AB18</accession>
<evidence type="ECO:0000313" key="3">
    <source>
        <dbReference type="Proteomes" id="UP000515158"/>
    </source>
</evidence>
<dbReference type="InParanoid" id="A0A6P9AB18"/>
<keyword evidence="1" id="KW-0520">NAD</keyword>
<evidence type="ECO:0000259" key="2">
    <source>
        <dbReference type="PROSITE" id="PS51059"/>
    </source>
</evidence>
<protein>
    <recommendedName>
        <fullName evidence="1">Poly [ADP-ribose] polymerase</fullName>
        <shortName evidence="1">PARP</shortName>
        <ecNumber evidence="1">2.4.2.-</ecNumber>
    </recommendedName>
</protein>
<dbReference type="RefSeq" id="XP_034255298.1">
    <property type="nucleotide sequence ID" value="XM_034399407.1"/>
</dbReference>
<dbReference type="SUPFAM" id="SSF56399">
    <property type="entry name" value="ADP-ribosylation"/>
    <property type="match status" value="1"/>
</dbReference>
<dbReference type="InterPro" id="IPR051712">
    <property type="entry name" value="ARTD-AVP"/>
</dbReference>
<dbReference type="PANTHER" id="PTHR45740:SF2">
    <property type="entry name" value="POLY [ADP-RIBOSE] POLYMERASE"/>
    <property type="match status" value="1"/>
</dbReference>
<dbReference type="GO" id="GO:0003950">
    <property type="term" value="F:NAD+ poly-ADP-ribosyltransferase activity"/>
    <property type="evidence" value="ECO:0007669"/>
    <property type="project" value="UniProtKB-UniRule"/>
</dbReference>
<dbReference type="AlphaFoldDB" id="A0A6P9AB18"/>
<keyword evidence="1" id="KW-0328">Glycosyltransferase</keyword>
<dbReference type="EC" id="2.4.2.-" evidence="1"/>
<feature type="domain" description="PARP catalytic" evidence="2">
    <location>
        <begin position="1"/>
        <end position="208"/>
    </location>
</feature>
<dbReference type="OrthoDB" id="6133115at2759"/>
<dbReference type="PROSITE" id="PS51059">
    <property type="entry name" value="PARP_CATALYTIC"/>
    <property type="match status" value="1"/>
</dbReference>
<gene>
    <name evidence="4" type="primary">LOC117653610</name>
</gene>
<dbReference type="GO" id="GO:1990404">
    <property type="term" value="F:NAD+-protein mono-ADP-ribosyltransferase activity"/>
    <property type="evidence" value="ECO:0007669"/>
    <property type="project" value="TreeGrafter"/>
</dbReference>
<dbReference type="Pfam" id="PF00644">
    <property type="entry name" value="PARP"/>
    <property type="match status" value="1"/>
</dbReference>
<dbReference type="Proteomes" id="UP000515158">
    <property type="component" value="Unplaced"/>
</dbReference>
<dbReference type="InterPro" id="IPR012317">
    <property type="entry name" value="Poly(ADP-ribose)pol_cat_dom"/>
</dbReference>
<organism evidence="4">
    <name type="scientific">Thrips palmi</name>
    <name type="common">Melon thrips</name>
    <dbReference type="NCBI Taxonomy" id="161013"/>
    <lineage>
        <taxon>Eukaryota</taxon>
        <taxon>Metazoa</taxon>
        <taxon>Ecdysozoa</taxon>
        <taxon>Arthropoda</taxon>
        <taxon>Hexapoda</taxon>
        <taxon>Insecta</taxon>
        <taxon>Pterygota</taxon>
        <taxon>Neoptera</taxon>
        <taxon>Paraneoptera</taxon>
        <taxon>Thysanoptera</taxon>
        <taxon>Terebrantia</taxon>
        <taxon>Thripoidea</taxon>
        <taxon>Thripidae</taxon>
        <taxon>Thrips</taxon>
    </lineage>
</organism>
<sequence length="208" mass="23636">MARRTPLEPGTDEHQEVSRLFNARNRSRGVSLNLVSVEKVRNDALEQRFRAKEREYREQSARTGYGHVRIVDLWHGTRQEHVESILENNYDVARHGQGVGHRFGAGVSFSALSGYASHYCDDHPIDYMLLNKVLISNIVEVQENFGGSPVLLEPPIIPGSSPPIRYDTTAKNAQRMDVIVKFDNDTFLPTHVVRFTRVHGAYYSDDSE</sequence>
<proteinExistence type="predicted"/>
<dbReference type="PANTHER" id="PTHR45740">
    <property type="entry name" value="POLY [ADP-RIBOSE] POLYMERASE"/>
    <property type="match status" value="1"/>
</dbReference>
<evidence type="ECO:0000256" key="1">
    <source>
        <dbReference type="RuleBase" id="RU362114"/>
    </source>
</evidence>
<dbReference type="GO" id="GO:0005634">
    <property type="term" value="C:nucleus"/>
    <property type="evidence" value="ECO:0007669"/>
    <property type="project" value="TreeGrafter"/>
</dbReference>
<dbReference type="Gene3D" id="3.90.228.10">
    <property type="match status" value="1"/>
</dbReference>
<dbReference type="KEGG" id="tpal:117653610"/>
<name>A0A6P9AB18_THRPL</name>
<dbReference type="GeneID" id="117653610"/>
<keyword evidence="1" id="KW-0808">Transferase</keyword>
<evidence type="ECO:0000313" key="4">
    <source>
        <dbReference type="RefSeq" id="XP_034255298.1"/>
    </source>
</evidence>
<reference evidence="4" key="1">
    <citation type="submission" date="2025-08" db="UniProtKB">
        <authorList>
            <consortium name="RefSeq"/>
        </authorList>
    </citation>
    <scope>IDENTIFICATION</scope>
    <source>
        <tissue evidence="4">Total insect</tissue>
    </source>
</reference>
<keyword evidence="3" id="KW-1185">Reference proteome</keyword>